<comment type="caution">
    <text evidence="14">The sequence shown here is derived from an EMBL/GenBank/DDBJ whole genome shotgun (WGS) entry which is preliminary data.</text>
</comment>
<evidence type="ECO:0000259" key="12">
    <source>
        <dbReference type="Pfam" id="PF00108"/>
    </source>
</evidence>
<protein>
    <recommendedName>
        <fullName evidence="9">acetyl-CoA C-acyltransferase</fullName>
        <ecNumber evidence="9">2.3.1.16</ecNumber>
    </recommendedName>
</protein>
<comment type="pathway">
    <text evidence="1">Lipid metabolism; fatty acid beta-oxidation.</text>
</comment>
<name>A0A4R6XHJ2_9GAMM</name>
<evidence type="ECO:0000256" key="10">
    <source>
        <dbReference type="PIRSR" id="PIRSR000429-1"/>
    </source>
</evidence>
<keyword evidence="3" id="KW-0963">Cytoplasm</keyword>
<evidence type="ECO:0000256" key="11">
    <source>
        <dbReference type="RuleBase" id="RU003557"/>
    </source>
</evidence>
<keyword evidence="15" id="KW-1185">Reference proteome</keyword>
<evidence type="ECO:0000256" key="6">
    <source>
        <dbReference type="ARBA" id="ARBA00022963"/>
    </source>
</evidence>
<dbReference type="GO" id="GO:0006635">
    <property type="term" value="P:fatty acid beta-oxidation"/>
    <property type="evidence" value="ECO:0007669"/>
    <property type="project" value="TreeGrafter"/>
</dbReference>
<evidence type="ECO:0000313" key="14">
    <source>
        <dbReference type="EMBL" id="TDR16827.1"/>
    </source>
</evidence>
<proteinExistence type="inferred from homology"/>
<feature type="active site" description="Proton acceptor" evidence="10">
    <location>
        <position position="416"/>
    </location>
</feature>
<comment type="similarity">
    <text evidence="2 11">Belongs to the thiolase-like superfamily. Thiolase family.</text>
</comment>
<evidence type="ECO:0000256" key="3">
    <source>
        <dbReference type="ARBA" id="ARBA00022490"/>
    </source>
</evidence>
<dbReference type="RefSeq" id="WP_099019989.1">
    <property type="nucleotide sequence ID" value="NZ_NIHB01000005.1"/>
</dbReference>
<dbReference type="PANTHER" id="PTHR18919:SF153">
    <property type="entry name" value="TRIFUNCTIONAL ENZYME SUBUNIT BETA, MITOCHONDRIAL"/>
    <property type="match status" value="1"/>
</dbReference>
<dbReference type="InterPro" id="IPR016039">
    <property type="entry name" value="Thiolase-like"/>
</dbReference>
<dbReference type="EMBL" id="SNZB01000007">
    <property type="protein sequence ID" value="TDR16827.1"/>
    <property type="molecule type" value="Genomic_DNA"/>
</dbReference>
<feature type="domain" description="Thiolase C-terminal" evidence="13">
    <location>
        <begin position="290"/>
        <end position="428"/>
    </location>
</feature>
<feature type="domain" description="Thiolase N-terminal" evidence="12">
    <location>
        <begin position="8"/>
        <end position="280"/>
    </location>
</feature>
<keyword evidence="8 11" id="KW-0012">Acyltransferase</keyword>
<dbReference type="GO" id="GO:0003985">
    <property type="term" value="F:acetyl-CoA C-acetyltransferase activity"/>
    <property type="evidence" value="ECO:0007669"/>
    <property type="project" value="TreeGrafter"/>
</dbReference>
<evidence type="ECO:0000256" key="5">
    <source>
        <dbReference type="ARBA" id="ARBA00022832"/>
    </source>
</evidence>
<dbReference type="PROSITE" id="PS00737">
    <property type="entry name" value="THIOLASE_2"/>
    <property type="match status" value="1"/>
</dbReference>
<dbReference type="InterPro" id="IPR020617">
    <property type="entry name" value="Thiolase_C"/>
</dbReference>
<dbReference type="Proteomes" id="UP000295724">
    <property type="component" value="Unassembled WGS sequence"/>
</dbReference>
<feature type="active site" description="Acyl-thioester intermediate" evidence="10">
    <location>
        <position position="93"/>
    </location>
</feature>
<dbReference type="Pfam" id="PF00108">
    <property type="entry name" value="Thiolase_N"/>
    <property type="match status" value="1"/>
</dbReference>
<gene>
    <name evidence="14" type="ORF">C8D91_2734</name>
</gene>
<dbReference type="InterPro" id="IPR002155">
    <property type="entry name" value="Thiolase"/>
</dbReference>
<dbReference type="PIRSF" id="PIRSF000429">
    <property type="entry name" value="Ac-CoA_Ac_transf"/>
    <property type="match status" value="1"/>
</dbReference>
<keyword evidence="5" id="KW-0276">Fatty acid metabolism</keyword>
<dbReference type="NCBIfam" id="TIGR01930">
    <property type="entry name" value="AcCoA-C-Actrans"/>
    <property type="match status" value="1"/>
</dbReference>
<feature type="active site" description="Proton acceptor" evidence="10">
    <location>
        <position position="386"/>
    </location>
</feature>
<dbReference type="InterPro" id="IPR020615">
    <property type="entry name" value="Thiolase_acyl_enz_int_AS"/>
</dbReference>
<evidence type="ECO:0000256" key="8">
    <source>
        <dbReference type="ARBA" id="ARBA00023315"/>
    </source>
</evidence>
<reference evidence="14 15" key="1">
    <citation type="submission" date="2019-03" db="EMBL/GenBank/DDBJ databases">
        <title>Genomic Encyclopedia of Type Strains, Phase IV (KMG-IV): sequencing the most valuable type-strain genomes for metagenomic binning, comparative biology and taxonomic classification.</title>
        <authorList>
            <person name="Goeker M."/>
        </authorList>
    </citation>
    <scope>NUCLEOTIDE SEQUENCE [LARGE SCALE GENOMIC DNA]</scope>
    <source>
        <strain evidence="14 15">DSM 25488</strain>
    </source>
</reference>
<sequence>MIFKDSKVAVIDGLRTPFMKAPTGKAQDLKAYDLAREAINNIKHRYPFLEDDCDLVTMGSVIQNASTSNIAREAMIGAGINLDTPAYSVTMACISANVAITNTANAIQSGAAKVAIAGGVESSSDAPVRISHKLKKTLLQAQKAKGLKGLWQVFKDFKFSSLAPEAPAIAEFSTGLTMGADADQLAAKFGISRIAQDEFALRSHQNAAAAWEAGEFKDEVCPLAIPPKFTLVVQDDTFYANSSLEKLSSLKPAFVRPHGTITAGNASPITDGAAVSLLMDLDEAKSRKLKPQVVIEGYAFSGQNPQGELLLGPAYTMPKLLNEAGLKISDIDVFEIHEAFAGQVLANLAALQDEKFCQESLGLKSAFGEIPMEKVNTQGGSLSLGHPFGATGSRLLTSATRRLIQSKGKYALISACAAGGLGSSILLKRIG</sequence>
<keyword evidence="6" id="KW-0442">Lipid degradation</keyword>
<evidence type="ECO:0000256" key="7">
    <source>
        <dbReference type="ARBA" id="ARBA00023098"/>
    </source>
</evidence>
<dbReference type="PROSITE" id="PS00098">
    <property type="entry name" value="THIOLASE_1"/>
    <property type="match status" value="1"/>
</dbReference>
<evidence type="ECO:0000256" key="9">
    <source>
        <dbReference type="ARBA" id="ARBA00024073"/>
    </source>
</evidence>
<evidence type="ECO:0000256" key="1">
    <source>
        <dbReference type="ARBA" id="ARBA00005005"/>
    </source>
</evidence>
<dbReference type="CDD" id="cd00751">
    <property type="entry name" value="thiolase"/>
    <property type="match status" value="1"/>
</dbReference>
<dbReference type="PANTHER" id="PTHR18919">
    <property type="entry name" value="ACETYL-COA C-ACYLTRANSFERASE"/>
    <property type="match status" value="1"/>
</dbReference>
<evidence type="ECO:0000313" key="15">
    <source>
        <dbReference type="Proteomes" id="UP000295724"/>
    </source>
</evidence>
<dbReference type="OrthoDB" id="8951704at2"/>
<accession>A0A4R6XHJ2</accession>
<evidence type="ECO:0000259" key="13">
    <source>
        <dbReference type="Pfam" id="PF02803"/>
    </source>
</evidence>
<keyword evidence="4 11" id="KW-0808">Transferase</keyword>
<dbReference type="PROSITE" id="PS00099">
    <property type="entry name" value="THIOLASE_3"/>
    <property type="match status" value="1"/>
</dbReference>
<dbReference type="EC" id="2.3.1.16" evidence="9"/>
<dbReference type="InterPro" id="IPR020610">
    <property type="entry name" value="Thiolase_AS"/>
</dbReference>
<dbReference type="FunFam" id="3.40.47.10:FF:000011">
    <property type="entry name" value="3-ketoacyl-CoA thiolase"/>
    <property type="match status" value="1"/>
</dbReference>
<evidence type="ECO:0000256" key="2">
    <source>
        <dbReference type="ARBA" id="ARBA00010982"/>
    </source>
</evidence>
<dbReference type="InterPro" id="IPR020613">
    <property type="entry name" value="Thiolase_CS"/>
</dbReference>
<evidence type="ECO:0000256" key="4">
    <source>
        <dbReference type="ARBA" id="ARBA00022679"/>
    </source>
</evidence>
<organism evidence="14 15">
    <name type="scientific">Marinicella litoralis</name>
    <dbReference type="NCBI Taxonomy" id="644220"/>
    <lineage>
        <taxon>Bacteria</taxon>
        <taxon>Pseudomonadati</taxon>
        <taxon>Pseudomonadota</taxon>
        <taxon>Gammaproteobacteria</taxon>
        <taxon>Lysobacterales</taxon>
        <taxon>Marinicellaceae</taxon>
        <taxon>Marinicella</taxon>
    </lineage>
</organism>
<dbReference type="SUPFAM" id="SSF53901">
    <property type="entry name" value="Thiolase-like"/>
    <property type="match status" value="2"/>
</dbReference>
<dbReference type="InterPro" id="IPR020616">
    <property type="entry name" value="Thiolase_N"/>
</dbReference>
<dbReference type="AlphaFoldDB" id="A0A4R6XHJ2"/>
<keyword evidence="7" id="KW-0443">Lipid metabolism</keyword>
<dbReference type="Gene3D" id="3.40.47.10">
    <property type="match status" value="1"/>
</dbReference>
<dbReference type="Pfam" id="PF02803">
    <property type="entry name" value="Thiolase_C"/>
    <property type="match status" value="1"/>
</dbReference>